<dbReference type="EMBL" id="GBXM01008706">
    <property type="protein sequence ID" value="JAH99871.1"/>
    <property type="molecule type" value="Transcribed_RNA"/>
</dbReference>
<proteinExistence type="predicted"/>
<accession>A0A0E9XBS0</accession>
<sequence>MLNDSCFVQWNPALLPVVINDITGMSCSSIIAGRRFDSLVGHCCCTLEQGT</sequence>
<protein>
    <submittedName>
        <fullName evidence="1">Uncharacterized protein</fullName>
    </submittedName>
</protein>
<organism evidence="1">
    <name type="scientific">Anguilla anguilla</name>
    <name type="common">European freshwater eel</name>
    <name type="synonym">Muraena anguilla</name>
    <dbReference type="NCBI Taxonomy" id="7936"/>
    <lineage>
        <taxon>Eukaryota</taxon>
        <taxon>Metazoa</taxon>
        <taxon>Chordata</taxon>
        <taxon>Craniata</taxon>
        <taxon>Vertebrata</taxon>
        <taxon>Euteleostomi</taxon>
        <taxon>Actinopterygii</taxon>
        <taxon>Neopterygii</taxon>
        <taxon>Teleostei</taxon>
        <taxon>Anguilliformes</taxon>
        <taxon>Anguillidae</taxon>
        <taxon>Anguilla</taxon>
    </lineage>
</organism>
<dbReference type="AlphaFoldDB" id="A0A0E9XBS0"/>
<evidence type="ECO:0000313" key="1">
    <source>
        <dbReference type="EMBL" id="JAH99871.1"/>
    </source>
</evidence>
<reference evidence="1" key="1">
    <citation type="submission" date="2014-11" db="EMBL/GenBank/DDBJ databases">
        <authorList>
            <person name="Amaro Gonzalez C."/>
        </authorList>
    </citation>
    <scope>NUCLEOTIDE SEQUENCE</scope>
</reference>
<reference evidence="1" key="2">
    <citation type="journal article" date="2015" name="Fish Shellfish Immunol.">
        <title>Early steps in the European eel (Anguilla anguilla)-Vibrio vulnificus interaction in the gills: Role of the RtxA13 toxin.</title>
        <authorList>
            <person name="Callol A."/>
            <person name="Pajuelo D."/>
            <person name="Ebbesson L."/>
            <person name="Teles M."/>
            <person name="MacKenzie S."/>
            <person name="Amaro C."/>
        </authorList>
    </citation>
    <scope>NUCLEOTIDE SEQUENCE</scope>
</reference>
<name>A0A0E9XBS0_ANGAN</name>